<reference evidence="1 2" key="1">
    <citation type="journal article" date="2016" name="Plant Pathol.">
        <title>Genetic characterization of strains named as Xanthomonas axonopodis pv. dieffenbachiae leads to a taxonomic revision of the X. axonopodis species complex.</title>
        <authorList>
            <person name="Constantin E.C."/>
            <person name="Cleenwerck I."/>
            <person name="Maes M."/>
            <person name="Baeyen S."/>
            <person name="Van Malderghem C."/>
            <person name="De Vos P."/>
            <person name="Cottyn B."/>
        </authorList>
    </citation>
    <scope>NUCLEOTIDE SEQUENCE [LARGE SCALE GENOMIC DNA]</scope>
    <source>
        <strain evidence="2">LMG9055</strain>
    </source>
</reference>
<dbReference type="EMBL" id="JPUO02000208">
    <property type="protein sequence ID" value="OQP74750.1"/>
    <property type="molecule type" value="Genomic_DNA"/>
</dbReference>
<comment type="caution">
    <text evidence="1">The sequence shown here is derived from an EMBL/GenBank/DDBJ whole genome shotgun (WGS) entry which is preliminary data.</text>
</comment>
<accession>A0A1V9GVY0</accession>
<evidence type="ECO:0000313" key="1">
    <source>
        <dbReference type="EMBL" id="OQP74750.1"/>
    </source>
</evidence>
<gene>
    <name evidence="1" type="ORF">IA54_012075</name>
</gene>
<reference evidence="1 2" key="2">
    <citation type="journal article" date="2017" name="Plant Pathol.">
        <title>Pathogenicity and virulence gene content of Xanthomonas strains infecting Araceae, formerly known as Xanthomonas axonopodis pv. dieffenbachiae.</title>
        <authorList>
            <person name="Constantin E.C."/>
            <person name="Haegeman A."/>
            <person name="Van Vaerenbergh J."/>
            <person name="Baeyen S."/>
            <person name="Van Malderghem C."/>
            <person name="Maes M."/>
            <person name="Cottyn B."/>
        </authorList>
    </citation>
    <scope>NUCLEOTIDE SEQUENCE [LARGE SCALE GENOMIC DNA]</scope>
    <source>
        <strain evidence="2">LMG9055</strain>
    </source>
</reference>
<name>A0A1V9GVY0_9XANT</name>
<proteinExistence type="predicted"/>
<sequence length="74" mass="7988">MPYWIHVSTVNGSEALVGDINDEQLDMLAPLFNELGAAIEFGVMGSKEVLGGYLASLADESSEQAFILSMTQKH</sequence>
<evidence type="ECO:0000313" key="2">
    <source>
        <dbReference type="Proteomes" id="UP000050343"/>
    </source>
</evidence>
<dbReference type="AlphaFoldDB" id="A0A1V9GVY0"/>
<organism evidence="1 2">
    <name type="scientific">Xanthomonas phaseoli pv. syngonii LMG 9055</name>
    <dbReference type="NCBI Taxonomy" id="1437878"/>
    <lineage>
        <taxon>Bacteria</taxon>
        <taxon>Pseudomonadati</taxon>
        <taxon>Pseudomonadota</taxon>
        <taxon>Gammaproteobacteria</taxon>
        <taxon>Lysobacterales</taxon>
        <taxon>Lysobacteraceae</taxon>
        <taxon>Xanthomonas</taxon>
    </lineage>
</organism>
<protein>
    <submittedName>
        <fullName evidence="1">Uncharacterized protein</fullName>
    </submittedName>
</protein>
<dbReference type="Proteomes" id="UP000050343">
    <property type="component" value="Unassembled WGS sequence"/>
</dbReference>